<keyword evidence="2" id="KW-1185">Reference proteome</keyword>
<dbReference type="OrthoDB" id="9765084at2"/>
<dbReference type="SUPFAM" id="SSF53335">
    <property type="entry name" value="S-adenosyl-L-methionine-dependent methyltransferases"/>
    <property type="match status" value="1"/>
</dbReference>
<dbReference type="KEGG" id="svp:Pan189_15950"/>
<reference evidence="1 2" key="1">
    <citation type="submission" date="2019-02" db="EMBL/GenBank/DDBJ databases">
        <title>Deep-cultivation of Planctomycetes and their phenomic and genomic characterization uncovers novel biology.</title>
        <authorList>
            <person name="Wiegand S."/>
            <person name="Jogler M."/>
            <person name="Boedeker C."/>
            <person name="Pinto D."/>
            <person name="Vollmers J."/>
            <person name="Rivas-Marin E."/>
            <person name="Kohn T."/>
            <person name="Peeters S.H."/>
            <person name="Heuer A."/>
            <person name="Rast P."/>
            <person name="Oberbeckmann S."/>
            <person name="Bunk B."/>
            <person name="Jeske O."/>
            <person name="Meyerdierks A."/>
            <person name="Storesund J.E."/>
            <person name="Kallscheuer N."/>
            <person name="Luecker S."/>
            <person name="Lage O.M."/>
            <person name="Pohl T."/>
            <person name="Merkel B.J."/>
            <person name="Hornburger P."/>
            <person name="Mueller R.-W."/>
            <person name="Bruemmer F."/>
            <person name="Labrenz M."/>
            <person name="Spormann A.M."/>
            <person name="Op den Camp H."/>
            <person name="Overmann J."/>
            <person name="Amann R."/>
            <person name="Jetten M.S.M."/>
            <person name="Mascher T."/>
            <person name="Medema M.H."/>
            <person name="Devos D.P."/>
            <person name="Kaster A.-K."/>
            <person name="Ovreas L."/>
            <person name="Rohde M."/>
            <person name="Galperin M.Y."/>
            <person name="Jogler C."/>
        </authorList>
    </citation>
    <scope>NUCLEOTIDE SEQUENCE [LARGE SCALE GENOMIC DNA]</scope>
    <source>
        <strain evidence="1 2">Pan189</strain>
    </source>
</reference>
<dbReference type="EMBL" id="CP036268">
    <property type="protein sequence ID" value="QDT37222.1"/>
    <property type="molecule type" value="Genomic_DNA"/>
</dbReference>
<dbReference type="Gene3D" id="3.40.50.150">
    <property type="entry name" value="Vaccinia Virus protein VP39"/>
    <property type="match status" value="1"/>
</dbReference>
<sequence>MSVITMPSQTTRGHGLLEPLLARLRADKANALIDNEHRQGAILDIGCGTFPYFLTRTEFERKVGVDRFTDGVPDETISGIELHRTESESETHLSFEDGNFNVVTMLAVFEHIPVEKLVALLNEVDRVLRPGGMFVMTTPAGFTQPILDMLAWLKLVSEEEIDEHEQTYSHRQINQVISETPLGCYEIERGSFEFGLNLWLKATKPMACEFAISEPRRAVQLAAA</sequence>
<dbReference type="Proteomes" id="UP000317318">
    <property type="component" value="Chromosome"/>
</dbReference>
<evidence type="ECO:0000313" key="1">
    <source>
        <dbReference type="EMBL" id="QDT37222.1"/>
    </source>
</evidence>
<protein>
    <submittedName>
        <fullName evidence="1">Uncharacterized protein</fullName>
    </submittedName>
</protein>
<dbReference type="InterPro" id="IPR029063">
    <property type="entry name" value="SAM-dependent_MTases_sf"/>
</dbReference>
<accession>A0A517R000</accession>
<dbReference type="AlphaFoldDB" id="A0A517R000"/>
<proteinExistence type="predicted"/>
<organism evidence="1 2">
    <name type="scientific">Stratiformator vulcanicus</name>
    <dbReference type="NCBI Taxonomy" id="2527980"/>
    <lineage>
        <taxon>Bacteria</taxon>
        <taxon>Pseudomonadati</taxon>
        <taxon>Planctomycetota</taxon>
        <taxon>Planctomycetia</taxon>
        <taxon>Planctomycetales</taxon>
        <taxon>Planctomycetaceae</taxon>
        <taxon>Stratiformator</taxon>
    </lineage>
</organism>
<dbReference type="CDD" id="cd02440">
    <property type="entry name" value="AdoMet_MTases"/>
    <property type="match status" value="1"/>
</dbReference>
<name>A0A517R000_9PLAN</name>
<evidence type="ECO:0000313" key="2">
    <source>
        <dbReference type="Proteomes" id="UP000317318"/>
    </source>
</evidence>
<dbReference type="Pfam" id="PF13489">
    <property type="entry name" value="Methyltransf_23"/>
    <property type="match status" value="1"/>
</dbReference>
<gene>
    <name evidence="1" type="ORF">Pan189_15950</name>
</gene>